<evidence type="ECO:0000313" key="1">
    <source>
        <dbReference type="EMBL" id="TNN49559.1"/>
    </source>
</evidence>
<protein>
    <submittedName>
        <fullName evidence="1">Uncharacterized protein</fullName>
    </submittedName>
</protein>
<sequence length="95" mass="10388">MRRYDRKPAHALRAGDDATDVTPVLANPHIRFSPYGLSIYSDERQGLEQNAQNRQEVAVNHVPVRAAAAATWSLPPPPPPPSSCSPLIVSRCFAD</sequence>
<name>A0A4Z2G7S4_9TELE</name>
<dbReference type="Proteomes" id="UP000314294">
    <property type="component" value="Unassembled WGS sequence"/>
</dbReference>
<keyword evidence="2" id="KW-1185">Reference proteome</keyword>
<evidence type="ECO:0000313" key="2">
    <source>
        <dbReference type="Proteomes" id="UP000314294"/>
    </source>
</evidence>
<accession>A0A4Z2G7S4</accession>
<proteinExistence type="predicted"/>
<dbReference type="EMBL" id="SRLO01000650">
    <property type="protein sequence ID" value="TNN49559.1"/>
    <property type="molecule type" value="Genomic_DNA"/>
</dbReference>
<organism evidence="1 2">
    <name type="scientific">Liparis tanakae</name>
    <name type="common">Tanaka's snailfish</name>
    <dbReference type="NCBI Taxonomy" id="230148"/>
    <lineage>
        <taxon>Eukaryota</taxon>
        <taxon>Metazoa</taxon>
        <taxon>Chordata</taxon>
        <taxon>Craniata</taxon>
        <taxon>Vertebrata</taxon>
        <taxon>Euteleostomi</taxon>
        <taxon>Actinopterygii</taxon>
        <taxon>Neopterygii</taxon>
        <taxon>Teleostei</taxon>
        <taxon>Neoteleostei</taxon>
        <taxon>Acanthomorphata</taxon>
        <taxon>Eupercaria</taxon>
        <taxon>Perciformes</taxon>
        <taxon>Cottioidei</taxon>
        <taxon>Cottales</taxon>
        <taxon>Liparidae</taxon>
        <taxon>Liparis</taxon>
    </lineage>
</organism>
<gene>
    <name evidence="1" type="ORF">EYF80_040234</name>
</gene>
<reference evidence="1 2" key="1">
    <citation type="submission" date="2019-03" db="EMBL/GenBank/DDBJ databases">
        <title>First draft genome of Liparis tanakae, snailfish: a comprehensive survey of snailfish specific genes.</title>
        <authorList>
            <person name="Kim W."/>
            <person name="Song I."/>
            <person name="Jeong J.-H."/>
            <person name="Kim D."/>
            <person name="Kim S."/>
            <person name="Ryu S."/>
            <person name="Song J.Y."/>
            <person name="Lee S.K."/>
        </authorList>
    </citation>
    <scope>NUCLEOTIDE SEQUENCE [LARGE SCALE GENOMIC DNA]</scope>
    <source>
        <tissue evidence="1">Muscle</tissue>
    </source>
</reference>
<dbReference type="AlphaFoldDB" id="A0A4Z2G7S4"/>
<comment type="caution">
    <text evidence="1">The sequence shown here is derived from an EMBL/GenBank/DDBJ whole genome shotgun (WGS) entry which is preliminary data.</text>
</comment>